<dbReference type="KEGG" id="oni:Osc7112_6312"/>
<organism evidence="2 3">
    <name type="scientific">Phormidium nigroviride PCC 7112</name>
    <dbReference type="NCBI Taxonomy" id="179408"/>
    <lineage>
        <taxon>Bacteria</taxon>
        <taxon>Bacillati</taxon>
        <taxon>Cyanobacteriota</taxon>
        <taxon>Cyanophyceae</taxon>
        <taxon>Oscillatoriophycideae</taxon>
        <taxon>Oscillatoriales</taxon>
        <taxon>Oscillatoriaceae</taxon>
        <taxon>Phormidium</taxon>
    </lineage>
</organism>
<dbReference type="RefSeq" id="WP_015211653.1">
    <property type="nucleotide sequence ID" value="NC_019763.1"/>
</dbReference>
<dbReference type="OrthoDB" id="582689at2"/>
<feature type="region of interest" description="Disordered" evidence="1">
    <location>
        <begin position="74"/>
        <end position="112"/>
    </location>
</feature>
<dbReference type="Proteomes" id="UP000010478">
    <property type="component" value="Plasmid pOSC7112.01"/>
</dbReference>
<feature type="region of interest" description="Disordered" evidence="1">
    <location>
        <begin position="1"/>
        <end position="53"/>
    </location>
</feature>
<evidence type="ECO:0000313" key="2">
    <source>
        <dbReference type="EMBL" id="AFZ10478.1"/>
    </source>
</evidence>
<feature type="compositionally biased region" description="Polar residues" evidence="1">
    <location>
        <begin position="92"/>
        <end position="103"/>
    </location>
</feature>
<evidence type="ECO:0000313" key="3">
    <source>
        <dbReference type="Proteomes" id="UP000010478"/>
    </source>
</evidence>
<reference evidence="2 3" key="1">
    <citation type="submission" date="2012-05" db="EMBL/GenBank/DDBJ databases">
        <title>Finished plasmid 1 of genome of Oscillatoria sp. PCC 7112.</title>
        <authorList>
            <consortium name="US DOE Joint Genome Institute"/>
            <person name="Gugger M."/>
            <person name="Coursin T."/>
            <person name="Rippka R."/>
            <person name="Tandeau De Marsac N."/>
            <person name="Huntemann M."/>
            <person name="Wei C.-L."/>
            <person name="Han J."/>
            <person name="Detter J.C."/>
            <person name="Han C."/>
            <person name="Tapia R."/>
            <person name="Davenport K."/>
            <person name="Daligault H."/>
            <person name="Erkkila T."/>
            <person name="Gu W."/>
            <person name="Munk A.C.C."/>
            <person name="Teshima H."/>
            <person name="Xu Y."/>
            <person name="Chain P."/>
            <person name="Chen A."/>
            <person name="Krypides N."/>
            <person name="Mavromatis K."/>
            <person name="Markowitz V."/>
            <person name="Szeto E."/>
            <person name="Ivanova N."/>
            <person name="Mikhailova N."/>
            <person name="Ovchinnikova G."/>
            <person name="Pagani I."/>
            <person name="Pati A."/>
            <person name="Goodwin L."/>
            <person name="Peters L."/>
            <person name="Pitluck S."/>
            <person name="Woyke T."/>
            <person name="Kerfeld C."/>
        </authorList>
    </citation>
    <scope>NUCLEOTIDE SEQUENCE [LARGE SCALE GENOMIC DNA]</scope>
    <source>
        <strain evidence="2 3">PCC 7112</strain>
        <plasmid evidence="2 3">pOSC7112.01</plasmid>
    </source>
</reference>
<geneLocation type="plasmid" evidence="2 3">
    <name>pOSC7112.01</name>
</geneLocation>
<gene>
    <name evidence="2" type="ORF">Osc7112_6312</name>
</gene>
<dbReference type="HOGENOM" id="CLU_2143337_0_0_3"/>
<dbReference type="EMBL" id="CP003615">
    <property type="protein sequence ID" value="AFZ10478.1"/>
    <property type="molecule type" value="Genomic_DNA"/>
</dbReference>
<keyword evidence="3" id="KW-1185">Reference proteome</keyword>
<sequence length="112" mass="12197">MNEQNNIYGNEPGYSADGYAVSGYESNPCESSLNGYQSNGYSSQQTEGYGAPDYFADGYRENVFEGDLNLADTPWTETAANPNPYFEGGVNDANSYQNQTVTSHFDGGDLEL</sequence>
<dbReference type="AlphaFoldDB" id="K9VQW5"/>
<feature type="compositionally biased region" description="Polar residues" evidence="1">
    <location>
        <begin position="24"/>
        <end position="47"/>
    </location>
</feature>
<name>K9VQW5_9CYAN</name>
<evidence type="ECO:0000256" key="1">
    <source>
        <dbReference type="SAM" id="MobiDB-lite"/>
    </source>
</evidence>
<keyword evidence="2" id="KW-0614">Plasmid</keyword>
<protein>
    <submittedName>
        <fullName evidence="2">Uncharacterized protein</fullName>
    </submittedName>
</protein>
<accession>K9VQW5</accession>
<proteinExistence type="predicted"/>